<proteinExistence type="inferred from homology"/>
<evidence type="ECO:0000256" key="1">
    <source>
        <dbReference type="ARBA" id="ARBA00005953"/>
    </source>
</evidence>
<dbReference type="AlphaFoldDB" id="U6SPA2"/>
<comment type="similarity">
    <text evidence="1">Belongs to the 4-hydroxybenzoyl-CoA thioesterase family.</text>
</comment>
<accession>U6SPA2</accession>
<dbReference type="InterPro" id="IPR029069">
    <property type="entry name" value="HotDog_dom_sf"/>
</dbReference>
<organism evidence="3 4">
    <name type="scientific">Alkalihalophilus marmarensis DSM 21297</name>
    <dbReference type="NCBI Taxonomy" id="1188261"/>
    <lineage>
        <taxon>Bacteria</taxon>
        <taxon>Bacillati</taxon>
        <taxon>Bacillota</taxon>
        <taxon>Bacilli</taxon>
        <taxon>Bacillales</taxon>
        <taxon>Bacillaceae</taxon>
        <taxon>Alkalihalophilus</taxon>
    </lineage>
</organism>
<reference evidence="3 4" key="1">
    <citation type="journal article" date="2013" name="Genome Announc.">
        <title>Genome Sequence of the Extreme Obligate Alkaliphile Bacillus marmarensis Strain DSM 21297.</title>
        <authorList>
            <person name="Wernick D.G."/>
            <person name="Choi K.Y."/>
            <person name="Tat C.A."/>
            <person name="Lafontaine Rivera J.G."/>
            <person name="Liao J.C."/>
        </authorList>
    </citation>
    <scope>NUCLEOTIDE SEQUENCE [LARGE SCALE GENOMIC DNA]</scope>
    <source>
        <strain evidence="3 4">DSM 21297</strain>
    </source>
</reference>
<keyword evidence="2" id="KW-0378">Hydrolase</keyword>
<evidence type="ECO:0000313" key="4">
    <source>
        <dbReference type="Proteomes" id="UP000017170"/>
    </source>
</evidence>
<dbReference type="Pfam" id="PF13279">
    <property type="entry name" value="4HBT_2"/>
    <property type="match status" value="1"/>
</dbReference>
<sequence length="153" mass="17579">MRLPAYITDFDKWKNGFTFSSEVRVRFSETDAFGHVNNKNALVYFEDARLEYFSSLGLMQKWADADFETMIVAADLQCDYVRQIKFNEQLRVYVKVEKLGSSSLDLHYLVLNQDQEVCLTGRGAIVQIGKESGKAVPWNEEMRQALKGEMVCS</sequence>
<dbReference type="PANTHER" id="PTHR31793:SF24">
    <property type="entry name" value="LONG-CHAIN ACYL-COA THIOESTERASE FADM"/>
    <property type="match status" value="1"/>
</dbReference>
<dbReference type="PATRIC" id="fig|1188261.3.peg.2646"/>
<dbReference type="PANTHER" id="PTHR31793">
    <property type="entry name" value="4-HYDROXYBENZOYL-COA THIOESTERASE FAMILY MEMBER"/>
    <property type="match status" value="1"/>
</dbReference>
<dbReference type="Gene3D" id="3.10.129.10">
    <property type="entry name" value="Hotdog Thioesterase"/>
    <property type="match status" value="1"/>
</dbReference>
<dbReference type="CDD" id="cd00586">
    <property type="entry name" value="4HBT"/>
    <property type="match status" value="1"/>
</dbReference>
<protein>
    <recommendedName>
        <fullName evidence="5">Acyl-CoA thioester hydrolase</fullName>
    </recommendedName>
</protein>
<keyword evidence="4" id="KW-1185">Reference proteome</keyword>
<dbReference type="InterPro" id="IPR006684">
    <property type="entry name" value="YbgC/YbaW"/>
</dbReference>
<dbReference type="InterPro" id="IPR050563">
    <property type="entry name" value="4-hydroxybenzoyl-CoA_TE"/>
</dbReference>
<dbReference type="SUPFAM" id="SSF54637">
    <property type="entry name" value="Thioesterase/thiol ester dehydrase-isomerase"/>
    <property type="match status" value="1"/>
</dbReference>
<dbReference type="RefSeq" id="WP_022628796.1">
    <property type="nucleotide sequence ID" value="NZ_ATAE01000035.1"/>
</dbReference>
<evidence type="ECO:0000256" key="2">
    <source>
        <dbReference type="ARBA" id="ARBA00022801"/>
    </source>
</evidence>
<comment type="caution">
    <text evidence="3">The sequence shown here is derived from an EMBL/GenBank/DDBJ whole genome shotgun (WGS) entry which is preliminary data.</text>
</comment>
<dbReference type="GO" id="GO:0047617">
    <property type="term" value="F:fatty acyl-CoA hydrolase activity"/>
    <property type="evidence" value="ECO:0007669"/>
    <property type="project" value="TreeGrafter"/>
</dbReference>
<dbReference type="EMBL" id="ATAE01000035">
    <property type="protein sequence ID" value="ERN52466.1"/>
    <property type="molecule type" value="Genomic_DNA"/>
</dbReference>
<evidence type="ECO:0000313" key="3">
    <source>
        <dbReference type="EMBL" id="ERN52466.1"/>
    </source>
</evidence>
<evidence type="ECO:0008006" key="5">
    <source>
        <dbReference type="Google" id="ProtNLM"/>
    </source>
</evidence>
<dbReference type="Proteomes" id="UP000017170">
    <property type="component" value="Unassembled WGS sequence"/>
</dbReference>
<name>U6SPA2_9BACI</name>
<gene>
    <name evidence="3" type="ORF">A33I_15715</name>
</gene>
<dbReference type="PIRSF" id="PIRSF003230">
    <property type="entry name" value="YbgC"/>
    <property type="match status" value="1"/>
</dbReference>